<dbReference type="Pfam" id="PF08238">
    <property type="entry name" value="Sel1"/>
    <property type="match status" value="8"/>
</dbReference>
<dbReference type="InterPro" id="IPR011990">
    <property type="entry name" value="TPR-like_helical_dom_sf"/>
</dbReference>
<evidence type="ECO:0000313" key="2">
    <source>
        <dbReference type="EMBL" id="GAA6198002.1"/>
    </source>
</evidence>
<dbReference type="Proteomes" id="UP001441944">
    <property type="component" value="Unassembled WGS sequence"/>
</dbReference>
<comment type="caution">
    <text evidence="2">The sequence shown here is derived from an EMBL/GenBank/DDBJ whole genome shotgun (WGS) entry which is preliminary data.</text>
</comment>
<proteinExistence type="predicted"/>
<dbReference type="SMART" id="SM00671">
    <property type="entry name" value="SEL1"/>
    <property type="match status" value="8"/>
</dbReference>
<reference evidence="2 3" key="1">
    <citation type="submission" date="2024-04" db="EMBL/GenBank/DDBJ databases">
        <title>Draft genome sequence of Pseudophaeobacter arcticus NBRC 116598.</title>
        <authorList>
            <person name="Miyakawa T."/>
            <person name="Kusuya Y."/>
            <person name="Miura T."/>
        </authorList>
    </citation>
    <scope>NUCLEOTIDE SEQUENCE [LARGE SCALE GENOMIC DNA]</scope>
    <source>
        <strain evidence="2 3">SU-CL00105</strain>
    </source>
</reference>
<dbReference type="EMBL" id="BAABWU010000017">
    <property type="protein sequence ID" value="GAA6198002.1"/>
    <property type="molecule type" value="Genomic_DNA"/>
</dbReference>
<keyword evidence="3" id="KW-1185">Reference proteome</keyword>
<evidence type="ECO:0000256" key="1">
    <source>
        <dbReference type="SAM" id="MobiDB-lite"/>
    </source>
</evidence>
<gene>
    <name evidence="2" type="ORF">NBRC116598_34470</name>
</gene>
<sequence length="411" mass="44156">MERAGGQAIPLEQLRQAASEGAAAAQYLLALRLERGTGVLQNYSQALQWFTAAAQQGHRRAQQRLGHYYHSGLGGVQDRAAARHWLELAAREGQEGTATDWSSADRAQVLMDLAAVLEQGAGQSETGQNETGQNETGQNETKQADLRRAAELYRQAADLGLLEAVTSLGVMYQNGSGMPQDFAEALRLYEQAAAAGQARAQNNLGLLYVRGNGVVQDYTRAAALFQAAAEQGLAVAMGNLATMYENGYGVPLDEALAADLYRRAGRADSASARRNLQPGAIFDARLVPPGEDAETLARLRQGAERGDPLAQFLLGWVLLKQDALSQADRAQVAELLQAAAQVGYPPAMANLGLMYVEGRALPQDYVLGYMWLVLAASAGQEEAAALTAELSRRMTQAQIAEAQDWASRWNP</sequence>
<dbReference type="PANTHER" id="PTHR11102">
    <property type="entry name" value="SEL-1-LIKE PROTEIN"/>
    <property type="match status" value="1"/>
</dbReference>
<evidence type="ECO:0008006" key="4">
    <source>
        <dbReference type="Google" id="ProtNLM"/>
    </source>
</evidence>
<dbReference type="PANTHER" id="PTHR11102:SF160">
    <property type="entry name" value="ERAD-ASSOCIATED E3 UBIQUITIN-PROTEIN LIGASE COMPONENT HRD3"/>
    <property type="match status" value="1"/>
</dbReference>
<name>A0ABQ0AQ51_9RHOB</name>
<feature type="region of interest" description="Disordered" evidence="1">
    <location>
        <begin position="121"/>
        <end position="143"/>
    </location>
</feature>
<dbReference type="SUPFAM" id="SSF81901">
    <property type="entry name" value="HCP-like"/>
    <property type="match status" value="3"/>
</dbReference>
<dbReference type="RefSeq" id="WP_353401825.1">
    <property type="nucleotide sequence ID" value="NZ_BAABWU010000017.1"/>
</dbReference>
<organism evidence="2 3">
    <name type="scientific">Pseudophaeobacter arcticus</name>
    <dbReference type="NCBI Taxonomy" id="385492"/>
    <lineage>
        <taxon>Bacteria</taxon>
        <taxon>Pseudomonadati</taxon>
        <taxon>Pseudomonadota</taxon>
        <taxon>Alphaproteobacteria</taxon>
        <taxon>Rhodobacterales</taxon>
        <taxon>Paracoccaceae</taxon>
        <taxon>Pseudophaeobacter</taxon>
    </lineage>
</organism>
<evidence type="ECO:0000313" key="3">
    <source>
        <dbReference type="Proteomes" id="UP001441944"/>
    </source>
</evidence>
<dbReference type="InterPro" id="IPR050767">
    <property type="entry name" value="Sel1_AlgK"/>
</dbReference>
<dbReference type="InterPro" id="IPR006597">
    <property type="entry name" value="Sel1-like"/>
</dbReference>
<accession>A0ABQ0AQ51</accession>
<protein>
    <recommendedName>
        <fullName evidence="4">TPR repeat</fullName>
    </recommendedName>
</protein>
<dbReference type="Gene3D" id="1.25.40.10">
    <property type="entry name" value="Tetratricopeptide repeat domain"/>
    <property type="match status" value="3"/>
</dbReference>
<feature type="compositionally biased region" description="Polar residues" evidence="1">
    <location>
        <begin position="121"/>
        <end position="141"/>
    </location>
</feature>